<sequence>MTYLPAPYETPQQDDLAATLAAVLTTTVAIVTAWVLGSWSYSTIRGLVDAFTVTDPPAPTSGQVESAVVAGGWALATVFLVLGALLVLFRRGRRAALFGGLVATATTAVAQFAFGYGDTGARVPIENWPLYWGGVAVLVVALLPATGRWVGRVRRARIGQPGVTGTAETGAILWPGT</sequence>
<keyword evidence="1" id="KW-0812">Transmembrane</keyword>
<keyword evidence="3" id="KW-1185">Reference proteome</keyword>
<evidence type="ECO:0000256" key="1">
    <source>
        <dbReference type="SAM" id="Phobius"/>
    </source>
</evidence>
<proteinExistence type="predicted"/>
<feature type="transmembrane region" description="Helical" evidence="1">
    <location>
        <begin position="16"/>
        <end position="37"/>
    </location>
</feature>
<reference evidence="3" key="1">
    <citation type="submission" date="2009-09" db="EMBL/GenBank/DDBJ databases">
        <title>The complete genome of Nakamurella multipartita DSM 44233.</title>
        <authorList>
            <consortium name="US DOE Joint Genome Institute (JGI-PGF)"/>
            <person name="Lucas S."/>
            <person name="Copeland A."/>
            <person name="Lapidus A."/>
            <person name="Glavina del Rio T."/>
            <person name="Dalin E."/>
            <person name="Tice H."/>
            <person name="Bruce D."/>
            <person name="Goodwin L."/>
            <person name="Pitluck S."/>
            <person name="Kyrpides N."/>
            <person name="Mavromatis K."/>
            <person name="Ivanova N."/>
            <person name="Ovchinnikova G."/>
            <person name="Sims D."/>
            <person name="Meincke L."/>
            <person name="Brettin T."/>
            <person name="Detter J.C."/>
            <person name="Han C."/>
            <person name="Larimer F."/>
            <person name="Land M."/>
            <person name="Hauser L."/>
            <person name="Markowitz V."/>
            <person name="Cheng J.-F."/>
            <person name="Hugenholtz P."/>
            <person name="Woyke T."/>
            <person name="Wu D."/>
            <person name="Klenk H.-P."/>
            <person name="Eisen J.A."/>
        </authorList>
    </citation>
    <scope>NUCLEOTIDE SEQUENCE [LARGE SCALE GENOMIC DNA]</scope>
    <source>
        <strain evidence="3">ATCC 700099 / DSM 44233 / CIP 104796 / JCM 9543 / NBRC 105858 / Y-104</strain>
    </source>
</reference>
<dbReference type="KEGG" id="nml:Namu_4421"/>
<gene>
    <name evidence="2" type="ordered locus">Namu_4421</name>
</gene>
<dbReference type="EMBL" id="CP001737">
    <property type="protein sequence ID" value="ACV80708.1"/>
    <property type="molecule type" value="Genomic_DNA"/>
</dbReference>
<feature type="transmembrane region" description="Helical" evidence="1">
    <location>
        <begin position="129"/>
        <end position="150"/>
    </location>
</feature>
<evidence type="ECO:0000313" key="2">
    <source>
        <dbReference type="EMBL" id="ACV80708.1"/>
    </source>
</evidence>
<reference evidence="2 3" key="2">
    <citation type="journal article" date="2010" name="Stand. Genomic Sci.">
        <title>Complete genome sequence of Nakamurella multipartita type strain (Y-104).</title>
        <authorList>
            <person name="Tice H."/>
            <person name="Mayilraj S."/>
            <person name="Sims D."/>
            <person name="Lapidus A."/>
            <person name="Nolan M."/>
            <person name="Lucas S."/>
            <person name="Glavina Del Rio T."/>
            <person name="Copeland A."/>
            <person name="Cheng J.F."/>
            <person name="Meincke L."/>
            <person name="Bruce D."/>
            <person name="Goodwin L."/>
            <person name="Pitluck S."/>
            <person name="Ivanova N."/>
            <person name="Mavromatis K."/>
            <person name="Ovchinnikova G."/>
            <person name="Pati A."/>
            <person name="Chen A."/>
            <person name="Palaniappan K."/>
            <person name="Land M."/>
            <person name="Hauser L."/>
            <person name="Chang Y.J."/>
            <person name="Jeffries C.D."/>
            <person name="Detter J.C."/>
            <person name="Brettin T."/>
            <person name="Rohde M."/>
            <person name="Goker M."/>
            <person name="Bristow J."/>
            <person name="Eisen J.A."/>
            <person name="Markowitz V."/>
            <person name="Hugenholtz P."/>
            <person name="Kyrpides N.C."/>
            <person name="Klenk H.P."/>
            <person name="Chen F."/>
        </authorList>
    </citation>
    <scope>NUCLEOTIDE SEQUENCE [LARGE SCALE GENOMIC DNA]</scope>
    <source>
        <strain evidence="3">ATCC 700099 / DSM 44233 / CIP 104796 / JCM 9543 / NBRC 105858 / Y-104</strain>
    </source>
</reference>
<dbReference type="RefSeq" id="WP_015749530.1">
    <property type="nucleotide sequence ID" value="NC_013235.1"/>
</dbReference>
<feature type="transmembrane region" description="Helical" evidence="1">
    <location>
        <begin position="96"/>
        <end position="117"/>
    </location>
</feature>
<accession>C8XKQ1</accession>
<dbReference type="STRING" id="479431.Namu_4421"/>
<protein>
    <submittedName>
        <fullName evidence="2">Uncharacterized protein</fullName>
    </submittedName>
</protein>
<feature type="transmembrane region" description="Helical" evidence="1">
    <location>
        <begin position="67"/>
        <end position="89"/>
    </location>
</feature>
<name>C8XKQ1_NAKMY</name>
<dbReference type="Proteomes" id="UP000002218">
    <property type="component" value="Chromosome"/>
</dbReference>
<dbReference type="HOGENOM" id="CLU_1516332_0_0_11"/>
<evidence type="ECO:0000313" key="3">
    <source>
        <dbReference type="Proteomes" id="UP000002218"/>
    </source>
</evidence>
<keyword evidence="1" id="KW-0472">Membrane</keyword>
<organism evidence="2 3">
    <name type="scientific">Nakamurella multipartita (strain ATCC 700099 / DSM 44233 / CIP 104796 / JCM 9543 / NBRC 105858 / Y-104)</name>
    <name type="common">Microsphaera multipartita</name>
    <dbReference type="NCBI Taxonomy" id="479431"/>
    <lineage>
        <taxon>Bacteria</taxon>
        <taxon>Bacillati</taxon>
        <taxon>Actinomycetota</taxon>
        <taxon>Actinomycetes</taxon>
        <taxon>Nakamurellales</taxon>
        <taxon>Nakamurellaceae</taxon>
        <taxon>Nakamurella</taxon>
    </lineage>
</organism>
<keyword evidence="1" id="KW-1133">Transmembrane helix</keyword>
<dbReference type="AlphaFoldDB" id="C8XKQ1"/>
<dbReference type="InParanoid" id="C8XKQ1"/>